<protein>
    <submittedName>
        <fullName evidence="1">Uncharacterized protein</fullName>
    </submittedName>
</protein>
<reference evidence="1" key="1">
    <citation type="submission" date="2022-10" db="EMBL/GenBank/DDBJ databases">
        <title>The complete genomes of actinobacterial strains from the NBC collection.</title>
        <authorList>
            <person name="Joergensen T.S."/>
            <person name="Alvarez Arevalo M."/>
            <person name="Sterndorff E.B."/>
            <person name="Faurdal D."/>
            <person name="Vuksanovic O."/>
            <person name="Mourched A.-S."/>
            <person name="Charusanti P."/>
            <person name="Shaw S."/>
            <person name="Blin K."/>
            <person name="Weber T."/>
        </authorList>
    </citation>
    <scope>NUCLEOTIDE SEQUENCE</scope>
    <source>
        <strain evidence="1">NBC_01482</strain>
    </source>
</reference>
<dbReference type="Proteomes" id="UP001432062">
    <property type="component" value="Chromosome"/>
</dbReference>
<dbReference type="EMBL" id="CP109441">
    <property type="protein sequence ID" value="WUV43659.1"/>
    <property type="molecule type" value="Genomic_DNA"/>
</dbReference>
<accession>A0ABZ1YKA4</accession>
<evidence type="ECO:0000313" key="2">
    <source>
        <dbReference type="Proteomes" id="UP001432062"/>
    </source>
</evidence>
<proteinExistence type="predicted"/>
<evidence type="ECO:0000313" key="1">
    <source>
        <dbReference type="EMBL" id="WUV43659.1"/>
    </source>
</evidence>
<keyword evidence="2" id="KW-1185">Reference proteome</keyword>
<name>A0ABZ1YKA4_9NOCA</name>
<sequence>MSEIAPDLLLSLAVAAAHQLGYSCRVAAADDVMLSGPAGDVMVGLTNLRRMAADEPPDQWPALVADYLSTGLVDLEVDSDPLDTGDFAMMQGLIRTRLYSGHGGAPDVVRRQVAPGLIQRVLIDQVHTMAPVTYPMLRHWPIDEYDLFALAERNTRSDGPLDVLTHQIDTPNADGIAITMLCGICDYVTAHACWLDAYPVIGPAGAVFVVPSQRHIYAHPVANLEVVQATTVLAQVAVLDYTQRPWPVSQDVYWWRGGTIELAAATQHTGESLCIYPSDDFLAALNELPEP</sequence>
<gene>
    <name evidence="1" type="ORF">OG563_31140</name>
</gene>
<dbReference type="RefSeq" id="WP_329406203.1">
    <property type="nucleotide sequence ID" value="NZ_CP109441.1"/>
</dbReference>
<organism evidence="1 2">
    <name type="scientific">Nocardia vinacea</name>
    <dbReference type="NCBI Taxonomy" id="96468"/>
    <lineage>
        <taxon>Bacteria</taxon>
        <taxon>Bacillati</taxon>
        <taxon>Actinomycetota</taxon>
        <taxon>Actinomycetes</taxon>
        <taxon>Mycobacteriales</taxon>
        <taxon>Nocardiaceae</taxon>
        <taxon>Nocardia</taxon>
    </lineage>
</organism>